<sequence>MPKSTSKTIYGVPNSGWTSPSWNWGSASGTGHDCAKICRQTYSTKEVRLNLINSLILSDETAKAIDFEEVKLVMALAWQNGRWDGSDGGVGGYGDVLSMMANAKRYEENVEDGKTLLFRDMQERFHLLDPNNEDEIMMKQLLDNSDNNDIDIDTTLRCCSGLVLKAMGFIQNG</sequence>
<proteinExistence type="predicted"/>
<dbReference type="Proteomes" id="UP000095751">
    <property type="component" value="Unassembled WGS sequence"/>
</dbReference>
<dbReference type="InParanoid" id="A0A1E7FCR0"/>
<dbReference type="EMBL" id="KV784359">
    <property type="protein sequence ID" value="OEU15950.1"/>
    <property type="molecule type" value="Genomic_DNA"/>
</dbReference>
<gene>
    <name evidence="1" type="ORF">FRACYDRAFT_269535</name>
</gene>
<dbReference type="KEGG" id="fcy:FRACYDRAFT_269535"/>
<protein>
    <submittedName>
        <fullName evidence="1">Uncharacterized protein</fullName>
    </submittedName>
</protein>
<evidence type="ECO:0000313" key="1">
    <source>
        <dbReference type="EMBL" id="OEU15950.1"/>
    </source>
</evidence>
<organism evidence="1 2">
    <name type="scientific">Fragilariopsis cylindrus CCMP1102</name>
    <dbReference type="NCBI Taxonomy" id="635003"/>
    <lineage>
        <taxon>Eukaryota</taxon>
        <taxon>Sar</taxon>
        <taxon>Stramenopiles</taxon>
        <taxon>Ochrophyta</taxon>
        <taxon>Bacillariophyta</taxon>
        <taxon>Bacillariophyceae</taxon>
        <taxon>Bacillariophycidae</taxon>
        <taxon>Bacillariales</taxon>
        <taxon>Bacillariaceae</taxon>
        <taxon>Fragilariopsis</taxon>
    </lineage>
</organism>
<dbReference type="AlphaFoldDB" id="A0A1E7FCR0"/>
<evidence type="ECO:0000313" key="2">
    <source>
        <dbReference type="Proteomes" id="UP000095751"/>
    </source>
</evidence>
<reference evidence="1 2" key="1">
    <citation type="submission" date="2016-09" db="EMBL/GenBank/DDBJ databases">
        <title>Extensive genetic diversity and differential bi-allelic expression allows diatom success in the polar Southern Ocean.</title>
        <authorList>
            <consortium name="DOE Joint Genome Institute"/>
            <person name="Mock T."/>
            <person name="Otillar R.P."/>
            <person name="Strauss J."/>
            <person name="Dupont C."/>
            <person name="Frickenhaus S."/>
            <person name="Maumus F."/>
            <person name="Mcmullan M."/>
            <person name="Sanges R."/>
            <person name="Schmutz J."/>
            <person name="Toseland A."/>
            <person name="Valas R."/>
            <person name="Veluchamy A."/>
            <person name="Ward B.J."/>
            <person name="Allen A."/>
            <person name="Barry K."/>
            <person name="Falciatore A."/>
            <person name="Ferrante M."/>
            <person name="Fortunato A.E."/>
            <person name="Gloeckner G."/>
            <person name="Gruber A."/>
            <person name="Hipkin R."/>
            <person name="Janech M."/>
            <person name="Kroth P."/>
            <person name="Leese F."/>
            <person name="Lindquist E."/>
            <person name="Lyon B.R."/>
            <person name="Martin J."/>
            <person name="Mayer C."/>
            <person name="Parker M."/>
            <person name="Quesneville H."/>
            <person name="Raymond J."/>
            <person name="Uhlig C."/>
            <person name="Valentin K.U."/>
            <person name="Worden A.Z."/>
            <person name="Armbrust E.V."/>
            <person name="Bowler C."/>
            <person name="Green B."/>
            <person name="Moulton V."/>
            <person name="Van Oosterhout C."/>
            <person name="Grigoriev I."/>
        </authorList>
    </citation>
    <scope>NUCLEOTIDE SEQUENCE [LARGE SCALE GENOMIC DNA]</scope>
    <source>
        <strain evidence="1 2">CCMP1102</strain>
    </source>
</reference>
<dbReference type="OrthoDB" id="44414at2759"/>
<accession>A0A1E7FCR0</accession>
<keyword evidence="2" id="KW-1185">Reference proteome</keyword>
<name>A0A1E7FCR0_9STRA</name>